<dbReference type="NCBIfam" id="TIGR01554">
    <property type="entry name" value="major_cap_HK97"/>
    <property type="match status" value="1"/>
</dbReference>
<comment type="subcellular location">
    <subcellularLocation>
        <location evidence="1">Virion</location>
    </subcellularLocation>
</comment>
<organism evidence="4 5">
    <name type="scientific">Ligilactobacillus salivarius</name>
    <dbReference type="NCBI Taxonomy" id="1624"/>
    <lineage>
        <taxon>Bacteria</taxon>
        <taxon>Bacillati</taxon>
        <taxon>Bacillota</taxon>
        <taxon>Bacilli</taxon>
        <taxon>Lactobacillales</taxon>
        <taxon>Lactobacillaceae</taxon>
        <taxon>Ligilactobacillus</taxon>
    </lineage>
</organism>
<feature type="domain" description="Phage capsid-like C-terminal" evidence="3">
    <location>
        <begin position="119"/>
        <end position="391"/>
    </location>
</feature>
<dbReference type="Gene3D" id="3.30.2320.10">
    <property type="entry name" value="hypothetical protein PF0899 domain"/>
    <property type="match status" value="1"/>
</dbReference>
<gene>
    <name evidence="4" type="ORF">B6U60_06690</name>
</gene>
<proteinExistence type="predicted"/>
<feature type="region of interest" description="Disordered" evidence="2">
    <location>
        <begin position="230"/>
        <end position="249"/>
    </location>
</feature>
<dbReference type="Proteomes" id="UP000192638">
    <property type="component" value="Unassembled WGS sequence"/>
</dbReference>
<reference evidence="4 5" key="1">
    <citation type="submission" date="2017-03" db="EMBL/GenBank/DDBJ databases">
        <title>Phylogenomics and comparative genomics of Lactobacillus salivarius, a mammalian gut commensal.</title>
        <authorList>
            <person name="Harris H.M."/>
        </authorList>
    </citation>
    <scope>NUCLEOTIDE SEQUENCE [LARGE SCALE GENOMIC DNA]</scope>
    <source>
        <strain evidence="4 5">LMG 14477</strain>
    </source>
</reference>
<comment type="caution">
    <text evidence="4">The sequence shown here is derived from an EMBL/GenBank/DDBJ whole genome shotgun (WGS) entry which is preliminary data.</text>
</comment>
<name>A0A1V9QQA3_9LACO</name>
<evidence type="ECO:0000256" key="2">
    <source>
        <dbReference type="SAM" id="MobiDB-lite"/>
    </source>
</evidence>
<evidence type="ECO:0000313" key="5">
    <source>
        <dbReference type="Proteomes" id="UP000192638"/>
    </source>
</evidence>
<dbReference type="InterPro" id="IPR054612">
    <property type="entry name" value="Phage_capsid-like_C"/>
</dbReference>
<evidence type="ECO:0000256" key="1">
    <source>
        <dbReference type="ARBA" id="ARBA00004328"/>
    </source>
</evidence>
<evidence type="ECO:0000259" key="3">
    <source>
        <dbReference type="Pfam" id="PF05065"/>
    </source>
</evidence>
<dbReference type="Pfam" id="PF05065">
    <property type="entry name" value="Phage_capsid"/>
    <property type="match status" value="1"/>
</dbReference>
<protein>
    <submittedName>
        <fullName evidence="4">Capsid protein</fullName>
    </submittedName>
</protein>
<dbReference type="AlphaFoldDB" id="A0A1V9QQA3"/>
<dbReference type="RefSeq" id="WP_081530741.1">
    <property type="nucleotide sequence ID" value="NZ_NBEB01000061.1"/>
</dbReference>
<accession>A0A1V9QQA3</accession>
<dbReference type="Gene3D" id="3.30.2400.10">
    <property type="entry name" value="Major capsid protein gp5"/>
    <property type="match status" value="1"/>
</dbReference>
<dbReference type="SUPFAM" id="SSF56563">
    <property type="entry name" value="Major capsid protein gp5"/>
    <property type="match status" value="1"/>
</dbReference>
<sequence>MNKIIELQEKRAKVWKQAKDFLDEKQAKSDILSAEDNAQYERMEKEVVALGKEIDRLTKQATIDNELNQPTTNAIVNTPTLGKVPNTKDQYNQSFWNMMRGNVSGNVMNALKEGSDADGGYLVPDEFEKQLVQKLHQENVLRSISHVIQTSSGDHKIPVVASEGTAAWLDEEAAYTESNATFSQVTLGAHKLGTLIKVSEELLNDSAFDLTNYISSEFARRLGDAEEEAFLTGNGTGRPTGILNDTNGAKDGITTTSATAITFDELIDLYYSLKEPYRKNAVFLMNDDTVKAIRKLKDKNDQYIWQPSIQAGTPDMILNCPVYTSQYMPNLTTGNKAVLFGDFSYYWIADRQGRTFKRLNELYAVNGQVGFLGSQRVDAKTILPEALTTLKMGAGK</sequence>
<dbReference type="EMBL" id="NBEB01000061">
    <property type="protein sequence ID" value="OQQ83028.1"/>
    <property type="molecule type" value="Genomic_DNA"/>
</dbReference>
<dbReference type="InterPro" id="IPR024455">
    <property type="entry name" value="Phage_capsid"/>
</dbReference>
<evidence type="ECO:0000313" key="4">
    <source>
        <dbReference type="EMBL" id="OQQ83028.1"/>
    </source>
</evidence>